<dbReference type="InterPro" id="IPR016181">
    <property type="entry name" value="Acyl_CoA_acyltransferase"/>
</dbReference>
<feature type="domain" description="N-acetyltransferase" evidence="1">
    <location>
        <begin position="54"/>
        <end position="214"/>
    </location>
</feature>
<evidence type="ECO:0000259" key="1">
    <source>
        <dbReference type="PROSITE" id="PS51186"/>
    </source>
</evidence>
<evidence type="ECO:0000313" key="3">
    <source>
        <dbReference type="Proteomes" id="UP000823612"/>
    </source>
</evidence>
<dbReference type="Proteomes" id="UP000823612">
    <property type="component" value="Unassembled WGS sequence"/>
</dbReference>
<dbReference type="Pfam" id="PF13508">
    <property type="entry name" value="Acetyltransf_7"/>
    <property type="match status" value="1"/>
</dbReference>
<accession>A0A9D9DPY9</accession>
<dbReference type="GO" id="GO:0016747">
    <property type="term" value="F:acyltransferase activity, transferring groups other than amino-acyl groups"/>
    <property type="evidence" value="ECO:0007669"/>
    <property type="project" value="InterPro"/>
</dbReference>
<dbReference type="SUPFAM" id="SSF55729">
    <property type="entry name" value="Acyl-CoA N-acyltransferases (Nat)"/>
    <property type="match status" value="1"/>
</dbReference>
<dbReference type="InterPro" id="IPR000182">
    <property type="entry name" value="GNAT_dom"/>
</dbReference>
<organism evidence="2 3">
    <name type="scientific">Candidatus Pullibacteroides excrementavium</name>
    <dbReference type="NCBI Taxonomy" id="2840905"/>
    <lineage>
        <taxon>Bacteria</taxon>
        <taxon>Pseudomonadati</taxon>
        <taxon>Bacteroidota</taxon>
        <taxon>Bacteroidia</taxon>
        <taxon>Bacteroidales</taxon>
        <taxon>Candidatus Pullibacteroides</taxon>
    </lineage>
</organism>
<reference evidence="2" key="1">
    <citation type="submission" date="2020-10" db="EMBL/GenBank/DDBJ databases">
        <authorList>
            <person name="Gilroy R."/>
        </authorList>
    </citation>
    <scope>NUCLEOTIDE SEQUENCE</scope>
    <source>
        <strain evidence="2">2889</strain>
    </source>
</reference>
<evidence type="ECO:0000313" key="2">
    <source>
        <dbReference type="EMBL" id="MBO8431679.1"/>
    </source>
</evidence>
<sequence>MVFKKVENTDFADMDRIDRLNRLAFPPGEYVDAGELVEKAGRGYFDFWALYVESGVLEADGDVFARACDERGKDAGCGKGKGINSKEDSAFDSGFKGIGEPGFEAGKQGTGAAEGMEFIGFMVVVPFEDLAYLSFFAIEPAWRSRGYGSRALQTLPEVYPGYRHLIDIEMLDENCPNNAQRVRRRAFYLRNGYRPTGQFLSYFGGDFEMLVKGGEFRLDDYKRLIASLDIPEFQPVYFTKDNRV</sequence>
<gene>
    <name evidence="2" type="ORF">IAB08_00080</name>
</gene>
<dbReference type="EMBL" id="JADIMZ010000003">
    <property type="protein sequence ID" value="MBO8431679.1"/>
    <property type="molecule type" value="Genomic_DNA"/>
</dbReference>
<dbReference type="CDD" id="cd04301">
    <property type="entry name" value="NAT_SF"/>
    <property type="match status" value="1"/>
</dbReference>
<reference evidence="2" key="2">
    <citation type="journal article" date="2021" name="PeerJ">
        <title>Extensive microbial diversity within the chicken gut microbiome revealed by metagenomics and culture.</title>
        <authorList>
            <person name="Gilroy R."/>
            <person name="Ravi A."/>
            <person name="Getino M."/>
            <person name="Pursley I."/>
            <person name="Horton D.L."/>
            <person name="Alikhan N.F."/>
            <person name="Baker D."/>
            <person name="Gharbi K."/>
            <person name="Hall N."/>
            <person name="Watson M."/>
            <person name="Adriaenssens E.M."/>
            <person name="Foster-Nyarko E."/>
            <person name="Jarju S."/>
            <person name="Secka A."/>
            <person name="Antonio M."/>
            <person name="Oren A."/>
            <person name="Chaudhuri R.R."/>
            <person name="La Ragione R."/>
            <person name="Hildebrand F."/>
            <person name="Pallen M.J."/>
        </authorList>
    </citation>
    <scope>NUCLEOTIDE SEQUENCE</scope>
    <source>
        <strain evidence="2">2889</strain>
    </source>
</reference>
<protein>
    <submittedName>
        <fullName evidence="2">GNAT family N-acetyltransferase</fullName>
    </submittedName>
</protein>
<name>A0A9D9DPY9_9BACT</name>
<proteinExistence type="predicted"/>
<dbReference type="Gene3D" id="3.40.630.30">
    <property type="match status" value="1"/>
</dbReference>
<dbReference type="PROSITE" id="PS51186">
    <property type="entry name" value="GNAT"/>
    <property type="match status" value="1"/>
</dbReference>
<dbReference type="AlphaFoldDB" id="A0A9D9DPY9"/>
<comment type="caution">
    <text evidence="2">The sequence shown here is derived from an EMBL/GenBank/DDBJ whole genome shotgun (WGS) entry which is preliminary data.</text>
</comment>